<keyword evidence="4" id="KW-1185">Reference proteome</keyword>
<feature type="region of interest" description="Disordered" evidence="1">
    <location>
        <begin position="226"/>
        <end position="251"/>
    </location>
</feature>
<gene>
    <name evidence="3" type="ORF">EC973_009292</name>
</gene>
<evidence type="ECO:0000256" key="1">
    <source>
        <dbReference type="SAM" id="MobiDB-lite"/>
    </source>
</evidence>
<evidence type="ECO:0000313" key="4">
    <source>
        <dbReference type="Proteomes" id="UP000605846"/>
    </source>
</evidence>
<protein>
    <submittedName>
        <fullName evidence="3">Uncharacterized protein</fullName>
    </submittedName>
</protein>
<evidence type="ECO:0000313" key="3">
    <source>
        <dbReference type="EMBL" id="KAF7731528.1"/>
    </source>
</evidence>
<keyword evidence="2" id="KW-0812">Transmembrane</keyword>
<proteinExistence type="predicted"/>
<accession>A0A8H7ESK2</accession>
<dbReference type="Proteomes" id="UP000605846">
    <property type="component" value="Unassembled WGS sequence"/>
</dbReference>
<evidence type="ECO:0000256" key="2">
    <source>
        <dbReference type="SAM" id="Phobius"/>
    </source>
</evidence>
<feature type="compositionally biased region" description="Low complexity" evidence="1">
    <location>
        <begin position="101"/>
        <end position="117"/>
    </location>
</feature>
<dbReference type="AlphaFoldDB" id="A0A8H7ESK2"/>
<dbReference type="EMBL" id="JABAYA010000009">
    <property type="protein sequence ID" value="KAF7731528.1"/>
    <property type="molecule type" value="Genomic_DNA"/>
</dbReference>
<name>A0A8H7ESK2_9FUNG</name>
<organism evidence="3 4">
    <name type="scientific">Apophysomyces ossiformis</name>
    <dbReference type="NCBI Taxonomy" id="679940"/>
    <lineage>
        <taxon>Eukaryota</taxon>
        <taxon>Fungi</taxon>
        <taxon>Fungi incertae sedis</taxon>
        <taxon>Mucoromycota</taxon>
        <taxon>Mucoromycotina</taxon>
        <taxon>Mucoromycetes</taxon>
        <taxon>Mucorales</taxon>
        <taxon>Mucorineae</taxon>
        <taxon>Mucoraceae</taxon>
        <taxon>Apophysomyces</taxon>
    </lineage>
</organism>
<sequence>MTLWLEWSDPPTDCGMMTIELATQSGDSLYNPRVLENTIQANRDTKNIIANIPNVTPGNNYWVVATCSGSSSRANYGPMTIHPLFGDWVPGPVPSSTASNPTGPTGTPQPTGPIGSPLPKSPVDPYPTSYPSITSRPDDDDNYYWPRNPTNPAQPKGLALPIPVIVVISVGGLLVTLASAYFIRRFCCMQDYGRKQASNVLYEDRPYFSQGSPYISKDRPYISQDRPYSSHNDVESTSPMNTVHHPEQSQTPYTNHHAAVSVPSPVALNTTPTSHTYPYEWQTYGANHAPNFSESGYKYSVEPLTHTKTLVQQPANIPSYKPDTPTNIIKPDHDLTIHIDKPHSRSRPQ</sequence>
<keyword evidence="2" id="KW-1133">Transmembrane helix</keyword>
<keyword evidence="2" id="KW-0472">Membrane</keyword>
<reference evidence="3" key="1">
    <citation type="submission" date="2020-01" db="EMBL/GenBank/DDBJ databases">
        <title>Genome Sequencing of Three Apophysomyces-Like Fungal Strains Confirms a Novel Fungal Genus in the Mucoromycota with divergent Burkholderia-like Endosymbiotic Bacteria.</title>
        <authorList>
            <person name="Stajich J.E."/>
            <person name="Macias A.M."/>
            <person name="Carter-House D."/>
            <person name="Lovett B."/>
            <person name="Kasson L.R."/>
            <person name="Berry K."/>
            <person name="Grigoriev I."/>
            <person name="Chang Y."/>
            <person name="Spatafora J."/>
            <person name="Kasson M.T."/>
        </authorList>
    </citation>
    <scope>NUCLEOTIDE SEQUENCE</scope>
    <source>
        <strain evidence="3">NRRL A-21654</strain>
    </source>
</reference>
<feature type="compositionally biased region" description="Polar residues" evidence="1">
    <location>
        <begin position="226"/>
        <end position="241"/>
    </location>
</feature>
<comment type="caution">
    <text evidence="3">The sequence shown here is derived from an EMBL/GenBank/DDBJ whole genome shotgun (WGS) entry which is preliminary data.</text>
</comment>
<feature type="transmembrane region" description="Helical" evidence="2">
    <location>
        <begin position="158"/>
        <end position="183"/>
    </location>
</feature>
<feature type="region of interest" description="Disordered" evidence="1">
    <location>
        <begin position="92"/>
        <end position="149"/>
    </location>
</feature>